<dbReference type="AlphaFoldDB" id="A0A1B8AQZ1"/>
<dbReference type="OMA" id="ASESWFR"/>
<dbReference type="Proteomes" id="UP000091967">
    <property type="component" value="Unassembled WGS sequence"/>
</dbReference>
<dbReference type="InterPro" id="IPR011333">
    <property type="entry name" value="SKP1/BTB/POZ_sf"/>
</dbReference>
<sequence length="314" mass="35773">MESPDPNTDKVIEIDPDGDIILLVGPDKTKLRVRSILLMAASKPFSAMLGPQWKEGHDMREQHGRFELPLPDDNAAALEIICYVIHYQNDKLPQTLAANDILAIAMTADKYDFVNALRFASESWFRTFGDEPESLVLLTASAYIFRNAQAFSEITRALVLNYSGSYLNLRTDEVESVMPWRVFFLLEEQRGFARMKLSHILVSGGGADLCFNECDWTSKYTHAYRRALQSEFLLPGDLQSHSISRALEKSEMMTDPVFEERSGRCKFGYNHEAPAYREDRRRDLDNLIKKLGLCLHCTSLERADASCNHPSHMR</sequence>
<gene>
    <name evidence="1" type="ORF">FPOA_09123</name>
</gene>
<evidence type="ECO:0008006" key="3">
    <source>
        <dbReference type="Google" id="ProtNLM"/>
    </source>
</evidence>
<reference evidence="1 2" key="1">
    <citation type="submission" date="2016-06" db="EMBL/GenBank/DDBJ databases">
        <title>Living apart together: crosstalk between the core and supernumerary genomes in a fungal plant pathogen.</title>
        <authorList>
            <person name="Vanheule A."/>
            <person name="Audenaert K."/>
            <person name="Warris S."/>
            <person name="Van De Geest H."/>
            <person name="Schijlen E."/>
            <person name="Hofte M."/>
            <person name="De Saeger S."/>
            <person name="Haesaert G."/>
            <person name="Waalwijk C."/>
            <person name="Van Der Lee T."/>
        </authorList>
    </citation>
    <scope>NUCLEOTIDE SEQUENCE [LARGE SCALE GENOMIC DNA]</scope>
    <source>
        <strain evidence="1 2">2516</strain>
    </source>
</reference>
<organism evidence="1 2">
    <name type="scientific">Fusarium poae</name>
    <dbReference type="NCBI Taxonomy" id="36050"/>
    <lineage>
        <taxon>Eukaryota</taxon>
        <taxon>Fungi</taxon>
        <taxon>Dikarya</taxon>
        <taxon>Ascomycota</taxon>
        <taxon>Pezizomycotina</taxon>
        <taxon>Sordariomycetes</taxon>
        <taxon>Hypocreomycetidae</taxon>
        <taxon>Hypocreales</taxon>
        <taxon>Nectriaceae</taxon>
        <taxon>Fusarium</taxon>
    </lineage>
</organism>
<proteinExistence type="predicted"/>
<evidence type="ECO:0000313" key="2">
    <source>
        <dbReference type="Proteomes" id="UP000091967"/>
    </source>
</evidence>
<comment type="caution">
    <text evidence="1">The sequence shown here is derived from an EMBL/GenBank/DDBJ whole genome shotgun (WGS) entry which is preliminary data.</text>
</comment>
<evidence type="ECO:0000313" key="1">
    <source>
        <dbReference type="EMBL" id="OBS22796.1"/>
    </source>
</evidence>
<keyword evidence="2" id="KW-1185">Reference proteome</keyword>
<protein>
    <recommendedName>
        <fullName evidence="3">BTB domain-containing protein</fullName>
    </recommendedName>
</protein>
<dbReference type="STRING" id="36050.A0A1B8AQZ1"/>
<dbReference type="EMBL" id="LYXU01000003">
    <property type="protein sequence ID" value="OBS22796.1"/>
    <property type="molecule type" value="Genomic_DNA"/>
</dbReference>
<dbReference type="Gene3D" id="3.30.710.10">
    <property type="entry name" value="Potassium Channel Kv1.1, Chain A"/>
    <property type="match status" value="1"/>
</dbReference>
<accession>A0A1B8AQZ1</accession>
<name>A0A1B8AQZ1_FUSPO</name>